<protein>
    <recommendedName>
        <fullName evidence="3">CCHC-type domain-containing protein</fullName>
    </recommendedName>
</protein>
<feature type="domain" description="CCHC-type" evidence="3">
    <location>
        <begin position="170"/>
        <end position="183"/>
    </location>
</feature>
<dbReference type="AlphaFoldDB" id="A0A146L9H6"/>
<dbReference type="SMART" id="SM00343">
    <property type="entry name" value="ZnF_C2HC"/>
    <property type="match status" value="2"/>
</dbReference>
<evidence type="ECO:0000259" key="3">
    <source>
        <dbReference type="PROSITE" id="PS50158"/>
    </source>
</evidence>
<gene>
    <name evidence="4" type="ORF">g.72683</name>
</gene>
<proteinExistence type="predicted"/>
<accession>A0A146L9H6</accession>
<dbReference type="PROSITE" id="PS50158">
    <property type="entry name" value="ZF_CCHC"/>
    <property type="match status" value="2"/>
</dbReference>
<keyword evidence="1" id="KW-0863">Zinc-finger</keyword>
<dbReference type="Gene3D" id="4.10.60.10">
    <property type="entry name" value="Zinc finger, CCHC-type"/>
    <property type="match status" value="1"/>
</dbReference>
<dbReference type="InterPro" id="IPR001878">
    <property type="entry name" value="Znf_CCHC"/>
</dbReference>
<dbReference type="GO" id="GO:0003676">
    <property type="term" value="F:nucleic acid binding"/>
    <property type="evidence" value="ECO:0007669"/>
    <property type="project" value="InterPro"/>
</dbReference>
<reference evidence="4" key="1">
    <citation type="journal article" date="2016" name="Gigascience">
        <title>De novo construction of an expanded transcriptome assembly for the western tarnished plant bug, Lygus hesperus.</title>
        <authorList>
            <person name="Tassone E.E."/>
            <person name="Geib S.M."/>
            <person name="Hall B."/>
            <person name="Fabrick J.A."/>
            <person name="Brent C.S."/>
            <person name="Hull J.J."/>
        </authorList>
    </citation>
    <scope>NUCLEOTIDE SEQUENCE</scope>
</reference>
<dbReference type="GO" id="GO:0008270">
    <property type="term" value="F:zinc ion binding"/>
    <property type="evidence" value="ECO:0007669"/>
    <property type="project" value="UniProtKB-KW"/>
</dbReference>
<feature type="domain" description="CCHC-type" evidence="3">
    <location>
        <begin position="140"/>
        <end position="155"/>
    </location>
</feature>
<dbReference type="Pfam" id="PF00098">
    <property type="entry name" value="zf-CCHC"/>
    <property type="match status" value="1"/>
</dbReference>
<keyword evidence="1" id="KW-0862">Zinc</keyword>
<evidence type="ECO:0000313" key="4">
    <source>
        <dbReference type="EMBL" id="JAQ04998.1"/>
    </source>
</evidence>
<feature type="non-terminal residue" evidence="4">
    <location>
        <position position="1"/>
    </location>
</feature>
<keyword evidence="1" id="KW-0479">Metal-binding</keyword>
<dbReference type="SUPFAM" id="SSF57756">
    <property type="entry name" value="Retrovirus zinc finger-like domains"/>
    <property type="match status" value="1"/>
</dbReference>
<name>A0A146L9H6_LYGHE</name>
<evidence type="ECO:0000256" key="1">
    <source>
        <dbReference type="PROSITE-ProRule" id="PRU00047"/>
    </source>
</evidence>
<evidence type="ECO:0000256" key="2">
    <source>
        <dbReference type="SAM" id="MobiDB-lite"/>
    </source>
</evidence>
<dbReference type="InterPro" id="IPR036875">
    <property type="entry name" value="Znf_CCHC_sf"/>
</dbReference>
<dbReference type="EMBL" id="GDHC01013631">
    <property type="protein sequence ID" value="JAQ04998.1"/>
    <property type="molecule type" value="Transcribed_RNA"/>
</dbReference>
<feature type="region of interest" description="Disordered" evidence="2">
    <location>
        <begin position="376"/>
        <end position="419"/>
    </location>
</feature>
<organism evidence="4">
    <name type="scientific">Lygus hesperus</name>
    <name type="common">Western plant bug</name>
    <dbReference type="NCBI Taxonomy" id="30085"/>
    <lineage>
        <taxon>Eukaryota</taxon>
        <taxon>Metazoa</taxon>
        <taxon>Ecdysozoa</taxon>
        <taxon>Arthropoda</taxon>
        <taxon>Hexapoda</taxon>
        <taxon>Insecta</taxon>
        <taxon>Pterygota</taxon>
        <taxon>Neoptera</taxon>
        <taxon>Paraneoptera</taxon>
        <taxon>Hemiptera</taxon>
        <taxon>Heteroptera</taxon>
        <taxon>Panheteroptera</taxon>
        <taxon>Cimicomorpha</taxon>
        <taxon>Miridae</taxon>
        <taxon>Mirini</taxon>
        <taxon>Lygus</taxon>
    </lineage>
</organism>
<feature type="compositionally biased region" description="Basic and acidic residues" evidence="2">
    <location>
        <begin position="376"/>
        <end position="400"/>
    </location>
</feature>
<sequence length="467" mass="52705">SLTLVTAVGSTELIEDRIMRASVMNGNVRATGILEEVMKRLEDTGTVILKQYVEVGKLMLSMSSSSEAHGNPDEIGSRSIVVKSLTEALSVAIQLEVDGNRRLLNDIGSGPRNKAADVHEPKHRHWAPKSWKVGSGHLICWECGRAGHISKRCPSLRTMQRRRAIQDIVCWRCGESGHLQWECNWSGGVVEFETTQLGPKQTKLVVGDSSSVPRVVEGVECCGTGVGPRKQVVDRRREKTLDIIETIRESEEEIQDEKGTVEFGKDRRIVVQKEGQLLLEQRKVEERRKEERSVEEFGNTMQVNSEEEQKKVQVMQETPICKSDDKDSMQPPVSERVIEKKEYPNQVAKNLKSGENYQIPASTSEKISDHMRIGLSHPTEKEVVQPGPDIEKIPMVRRAQDAPPVISESEGVTKEPSIQTTGWTWRFEETEHGKNMMVKDPKRFKQLMDQRKWNVDVDVDGNRNGPE</sequence>